<dbReference type="RefSeq" id="WP_051699185.1">
    <property type="nucleotide sequence ID" value="NZ_JMIW01000004.1"/>
</dbReference>
<dbReference type="InterPro" id="IPR007349">
    <property type="entry name" value="DUF418"/>
</dbReference>
<dbReference type="eggNOG" id="COG2311">
    <property type="taxonomic scope" value="Bacteria"/>
</dbReference>
<feature type="transmembrane region" description="Helical" evidence="1">
    <location>
        <begin position="24"/>
        <end position="42"/>
    </location>
</feature>
<dbReference type="Pfam" id="PF04235">
    <property type="entry name" value="DUF418"/>
    <property type="match status" value="1"/>
</dbReference>
<feature type="domain" description="DUF418" evidence="2">
    <location>
        <begin position="253"/>
        <end position="410"/>
    </location>
</feature>
<dbReference type="OrthoDB" id="9807744at2"/>
<name>A0A074M553_ERYLO</name>
<dbReference type="EMBL" id="JMIW01000004">
    <property type="protein sequence ID" value="KEO89831.1"/>
    <property type="molecule type" value="Genomic_DNA"/>
</dbReference>
<feature type="transmembrane region" description="Helical" evidence="1">
    <location>
        <begin position="156"/>
        <end position="180"/>
    </location>
</feature>
<dbReference type="PANTHER" id="PTHR30590">
    <property type="entry name" value="INNER MEMBRANE PROTEIN"/>
    <property type="match status" value="1"/>
</dbReference>
<evidence type="ECO:0000313" key="3">
    <source>
        <dbReference type="EMBL" id="KEO89831.1"/>
    </source>
</evidence>
<feature type="transmembrane region" description="Helical" evidence="1">
    <location>
        <begin position="108"/>
        <end position="128"/>
    </location>
</feature>
<reference evidence="3 4" key="1">
    <citation type="submission" date="2014-04" db="EMBL/GenBank/DDBJ databases">
        <title>A comprehensive comparison of genomes of Erythrobacter spp. strains.</title>
        <authorList>
            <person name="Zheng Q."/>
        </authorList>
    </citation>
    <scope>NUCLEOTIDE SEQUENCE [LARGE SCALE GENOMIC DNA]</scope>
    <source>
        <strain evidence="3 4">DSM 6997</strain>
    </source>
</reference>
<dbReference type="STRING" id="1044.EH31_11810"/>
<feature type="transmembrane region" description="Helical" evidence="1">
    <location>
        <begin position="232"/>
        <end position="253"/>
    </location>
</feature>
<feature type="transmembrane region" description="Helical" evidence="1">
    <location>
        <begin position="301"/>
        <end position="326"/>
    </location>
</feature>
<keyword evidence="4" id="KW-1185">Reference proteome</keyword>
<feature type="transmembrane region" description="Helical" evidence="1">
    <location>
        <begin position="265"/>
        <end position="289"/>
    </location>
</feature>
<keyword evidence="1" id="KW-0812">Transmembrane</keyword>
<gene>
    <name evidence="3" type="ORF">EH31_11810</name>
</gene>
<proteinExistence type="predicted"/>
<feature type="transmembrane region" description="Helical" evidence="1">
    <location>
        <begin position="134"/>
        <end position="151"/>
    </location>
</feature>
<dbReference type="Proteomes" id="UP000027647">
    <property type="component" value="Unassembled WGS sequence"/>
</dbReference>
<sequence>METFAQPKSQQRPPPNQRIIEFDALRGVAVIGVVWMSVYAFALPAQGYHNPSVWGPGLGEASRLDRIIWAVNFVFIEDKFRTLFAMLFGAGCLILLERDGERKKGHPVRAHYARMAVLFAIGAVHSILFASNDVLRVFALAGCALPLLTVLSARSLFAICVGFIAVHVGGGVVALGASVLDYYQGRPGSDASLLAERLFGSNPASVQYMLDQGREGWEERIARSLTGLRSQLSVIGSAIPINLAAMALGMGLWKSELLQGKWRLFLLQRCAAICALAAVPALLGLAWWVSDNGFPASIAGMVGLVLSAPFDTALGLAYAALAMAFFRKEGALRERLAAVGRLSLTNYLLTSVILAAIFASWGMGLFGEVSRAQGFAISFVPIAAMLIWSTLWARFAGQGPFERLWRSMTKLLS</sequence>
<keyword evidence="1" id="KW-1133">Transmembrane helix</keyword>
<dbReference type="PANTHER" id="PTHR30590:SF2">
    <property type="entry name" value="INNER MEMBRANE PROTEIN"/>
    <property type="match status" value="1"/>
</dbReference>
<dbReference type="AlphaFoldDB" id="A0A074M553"/>
<evidence type="ECO:0000313" key="4">
    <source>
        <dbReference type="Proteomes" id="UP000027647"/>
    </source>
</evidence>
<keyword evidence="1" id="KW-0472">Membrane</keyword>
<evidence type="ECO:0000256" key="1">
    <source>
        <dbReference type="SAM" id="Phobius"/>
    </source>
</evidence>
<comment type="caution">
    <text evidence="3">The sequence shown here is derived from an EMBL/GenBank/DDBJ whole genome shotgun (WGS) entry which is preliminary data.</text>
</comment>
<dbReference type="InterPro" id="IPR052529">
    <property type="entry name" value="Bact_Transport_Assoc"/>
</dbReference>
<accession>A0A074M553</accession>
<evidence type="ECO:0000259" key="2">
    <source>
        <dbReference type="Pfam" id="PF04235"/>
    </source>
</evidence>
<protein>
    <recommendedName>
        <fullName evidence="2">DUF418 domain-containing protein</fullName>
    </recommendedName>
</protein>
<feature type="transmembrane region" description="Helical" evidence="1">
    <location>
        <begin position="347"/>
        <end position="366"/>
    </location>
</feature>
<organism evidence="3 4">
    <name type="scientific">Erythrobacter longus</name>
    <dbReference type="NCBI Taxonomy" id="1044"/>
    <lineage>
        <taxon>Bacteria</taxon>
        <taxon>Pseudomonadati</taxon>
        <taxon>Pseudomonadota</taxon>
        <taxon>Alphaproteobacteria</taxon>
        <taxon>Sphingomonadales</taxon>
        <taxon>Erythrobacteraceae</taxon>
        <taxon>Erythrobacter/Porphyrobacter group</taxon>
        <taxon>Erythrobacter</taxon>
    </lineage>
</organism>
<feature type="transmembrane region" description="Helical" evidence="1">
    <location>
        <begin position="372"/>
        <end position="393"/>
    </location>
</feature>
<feature type="transmembrane region" description="Helical" evidence="1">
    <location>
        <begin position="80"/>
        <end position="96"/>
    </location>
</feature>